<keyword evidence="5" id="KW-0049">Antioxidant</keyword>
<evidence type="ECO:0000313" key="14">
    <source>
        <dbReference type="EMBL" id="OGG12739.1"/>
    </source>
</evidence>
<feature type="active site" description="Cysteine sulfenic acid (-SOH) intermediate; for peroxidase activity" evidence="12">
    <location>
        <position position="39"/>
    </location>
</feature>
<name>A0A1F5ZJS2_9BACT</name>
<comment type="caution">
    <text evidence="14">The sequence shown here is derived from an EMBL/GenBank/DDBJ whole genome shotgun (WGS) entry which is preliminary data.</text>
</comment>
<dbReference type="EMBL" id="MFJJ01000055">
    <property type="protein sequence ID" value="OGG12739.1"/>
    <property type="molecule type" value="Genomic_DNA"/>
</dbReference>
<dbReference type="InterPro" id="IPR000866">
    <property type="entry name" value="AhpC/TSA"/>
</dbReference>
<dbReference type="Gene3D" id="3.40.30.10">
    <property type="entry name" value="Glutaredoxin"/>
    <property type="match status" value="1"/>
</dbReference>
<keyword evidence="4 14" id="KW-0575">Peroxidase</keyword>
<comment type="similarity">
    <text evidence="10">Belongs to the peroxiredoxin family. BCP/PrxQ subfamily.</text>
</comment>
<comment type="function">
    <text evidence="1">Thiol-specific peroxidase that catalyzes the reduction of hydrogen peroxide and organic hydroperoxides to water and alcohols, respectively. Plays a role in cell protection against oxidative stress by detoxifying peroxides and as sensor of hydrogen peroxide-mediated signaling events.</text>
</comment>
<feature type="domain" description="Thioredoxin" evidence="13">
    <location>
        <begin position="1"/>
        <end position="135"/>
    </location>
</feature>
<dbReference type="EC" id="1.11.1.24" evidence="3"/>
<dbReference type="PANTHER" id="PTHR42801:SF4">
    <property type="entry name" value="AHPC_TSA FAMILY PROTEIN"/>
    <property type="match status" value="1"/>
</dbReference>
<keyword evidence="6" id="KW-0560">Oxidoreductase</keyword>
<keyword evidence="8" id="KW-0676">Redox-active center</keyword>
<evidence type="ECO:0000256" key="8">
    <source>
        <dbReference type="ARBA" id="ARBA00023284"/>
    </source>
</evidence>
<comment type="catalytic activity">
    <reaction evidence="11">
        <text>a hydroperoxide + [thioredoxin]-dithiol = an alcohol + [thioredoxin]-disulfide + H2O</text>
        <dbReference type="Rhea" id="RHEA:62620"/>
        <dbReference type="Rhea" id="RHEA-COMP:10698"/>
        <dbReference type="Rhea" id="RHEA-COMP:10700"/>
        <dbReference type="ChEBI" id="CHEBI:15377"/>
        <dbReference type="ChEBI" id="CHEBI:29950"/>
        <dbReference type="ChEBI" id="CHEBI:30879"/>
        <dbReference type="ChEBI" id="CHEBI:35924"/>
        <dbReference type="ChEBI" id="CHEBI:50058"/>
        <dbReference type="EC" id="1.11.1.24"/>
    </reaction>
</comment>
<dbReference type="InterPro" id="IPR013766">
    <property type="entry name" value="Thioredoxin_domain"/>
</dbReference>
<dbReference type="PROSITE" id="PS51352">
    <property type="entry name" value="THIOREDOXIN_2"/>
    <property type="match status" value="1"/>
</dbReference>
<evidence type="ECO:0000256" key="3">
    <source>
        <dbReference type="ARBA" id="ARBA00013017"/>
    </source>
</evidence>
<dbReference type="CDD" id="cd03017">
    <property type="entry name" value="PRX_BCP"/>
    <property type="match status" value="1"/>
</dbReference>
<evidence type="ECO:0000256" key="9">
    <source>
        <dbReference type="ARBA" id="ARBA00032824"/>
    </source>
</evidence>
<proteinExistence type="inferred from homology"/>
<dbReference type="GO" id="GO:0045454">
    <property type="term" value="P:cell redox homeostasis"/>
    <property type="evidence" value="ECO:0007669"/>
    <property type="project" value="TreeGrafter"/>
</dbReference>
<gene>
    <name evidence="14" type="ORF">A2875_01935</name>
</gene>
<dbReference type="Proteomes" id="UP000177416">
    <property type="component" value="Unassembled WGS sequence"/>
</dbReference>
<sequence>MNAAHFALLDQNGKIHTLTDYKGKWLIVYFYPKDDTPGCTKEACSFRDNIEEFRKRGVSIVGISKDTVESHKKFAQKFNLTFPILADPECKTIEAFGAWGRRNTYLINPGGEIVKTYEKVNPLVHVGQLIKDLSSMV</sequence>
<dbReference type="InterPro" id="IPR036249">
    <property type="entry name" value="Thioredoxin-like_sf"/>
</dbReference>
<organism evidence="14 15">
    <name type="scientific">Candidatus Gottesmanbacteria bacterium RIFCSPHIGHO2_01_FULL_46_14</name>
    <dbReference type="NCBI Taxonomy" id="1798380"/>
    <lineage>
        <taxon>Bacteria</taxon>
        <taxon>Candidatus Gottesmaniibacteriota</taxon>
    </lineage>
</organism>
<evidence type="ECO:0000256" key="4">
    <source>
        <dbReference type="ARBA" id="ARBA00022559"/>
    </source>
</evidence>
<evidence type="ECO:0000256" key="10">
    <source>
        <dbReference type="ARBA" id="ARBA00038489"/>
    </source>
</evidence>
<reference evidence="14 15" key="1">
    <citation type="journal article" date="2016" name="Nat. Commun.">
        <title>Thousands of microbial genomes shed light on interconnected biogeochemical processes in an aquifer system.</title>
        <authorList>
            <person name="Anantharaman K."/>
            <person name="Brown C.T."/>
            <person name="Hug L.A."/>
            <person name="Sharon I."/>
            <person name="Castelle C.J."/>
            <person name="Probst A.J."/>
            <person name="Thomas B.C."/>
            <person name="Singh A."/>
            <person name="Wilkins M.J."/>
            <person name="Karaoz U."/>
            <person name="Brodie E.L."/>
            <person name="Williams K.H."/>
            <person name="Hubbard S.S."/>
            <person name="Banfield J.F."/>
        </authorList>
    </citation>
    <scope>NUCLEOTIDE SEQUENCE [LARGE SCALE GENOMIC DNA]</scope>
</reference>
<evidence type="ECO:0000256" key="12">
    <source>
        <dbReference type="PIRSR" id="PIRSR000239-1"/>
    </source>
</evidence>
<dbReference type="SUPFAM" id="SSF52833">
    <property type="entry name" value="Thioredoxin-like"/>
    <property type="match status" value="1"/>
</dbReference>
<evidence type="ECO:0000256" key="6">
    <source>
        <dbReference type="ARBA" id="ARBA00023002"/>
    </source>
</evidence>
<evidence type="ECO:0000256" key="5">
    <source>
        <dbReference type="ARBA" id="ARBA00022862"/>
    </source>
</evidence>
<dbReference type="GO" id="GO:0005737">
    <property type="term" value="C:cytoplasm"/>
    <property type="evidence" value="ECO:0007669"/>
    <property type="project" value="TreeGrafter"/>
</dbReference>
<evidence type="ECO:0000313" key="15">
    <source>
        <dbReference type="Proteomes" id="UP000177416"/>
    </source>
</evidence>
<evidence type="ECO:0000256" key="1">
    <source>
        <dbReference type="ARBA" id="ARBA00003330"/>
    </source>
</evidence>
<comment type="subunit">
    <text evidence="2">Monomer.</text>
</comment>
<evidence type="ECO:0000256" key="11">
    <source>
        <dbReference type="ARBA" id="ARBA00049091"/>
    </source>
</evidence>
<dbReference type="AlphaFoldDB" id="A0A1F5ZJS2"/>
<dbReference type="PIRSF" id="PIRSF000239">
    <property type="entry name" value="AHPC"/>
    <property type="match status" value="1"/>
</dbReference>
<dbReference type="FunFam" id="3.40.30.10:FF:000007">
    <property type="entry name" value="Thioredoxin-dependent thiol peroxidase"/>
    <property type="match status" value="1"/>
</dbReference>
<evidence type="ECO:0000256" key="7">
    <source>
        <dbReference type="ARBA" id="ARBA00023157"/>
    </source>
</evidence>
<dbReference type="Pfam" id="PF00578">
    <property type="entry name" value="AhpC-TSA"/>
    <property type="match status" value="1"/>
</dbReference>
<keyword evidence="7" id="KW-1015">Disulfide bond</keyword>
<dbReference type="PANTHER" id="PTHR42801">
    <property type="entry name" value="THIOREDOXIN-DEPENDENT PEROXIDE REDUCTASE"/>
    <property type="match status" value="1"/>
</dbReference>
<dbReference type="GO" id="GO:0034599">
    <property type="term" value="P:cellular response to oxidative stress"/>
    <property type="evidence" value="ECO:0007669"/>
    <property type="project" value="TreeGrafter"/>
</dbReference>
<evidence type="ECO:0000259" key="13">
    <source>
        <dbReference type="PROSITE" id="PS51352"/>
    </source>
</evidence>
<evidence type="ECO:0000256" key="2">
    <source>
        <dbReference type="ARBA" id="ARBA00011245"/>
    </source>
</evidence>
<dbReference type="InterPro" id="IPR050924">
    <property type="entry name" value="Peroxiredoxin_BCP/PrxQ"/>
</dbReference>
<protein>
    <recommendedName>
        <fullName evidence="3">thioredoxin-dependent peroxiredoxin</fullName>
        <ecNumber evidence="3">1.11.1.24</ecNumber>
    </recommendedName>
    <alternativeName>
        <fullName evidence="9">Thioredoxin peroxidase</fullName>
    </alternativeName>
</protein>
<dbReference type="GO" id="GO:0008379">
    <property type="term" value="F:thioredoxin peroxidase activity"/>
    <property type="evidence" value="ECO:0007669"/>
    <property type="project" value="TreeGrafter"/>
</dbReference>
<accession>A0A1F5ZJS2</accession>
<dbReference type="InterPro" id="IPR024706">
    <property type="entry name" value="Peroxiredoxin_AhpC-typ"/>
</dbReference>